<comment type="caution">
    <text evidence="2">The sequence shown here is derived from an EMBL/GenBank/DDBJ whole genome shotgun (WGS) entry which is preliminary data.</text>
</comment>
<feature type="region of interest" description="Disordered" evidence="1">
    <location>
        <begin position="1"/>
        <end position="89"/>
    </location>
</feature>
<dbReference type="RefSeq" id="WP_154205885.1">
    <property type="nucleotide sequence ID" value="NZ_WJYN01000001.1"/>
</dbReference>
<organism evidence="2 3">
    <name type="scientific">Ralstonia pickettii</name>
    <name type="common">Burkholderia pickettii</name>
    <dbReference type="NCBI Taxonomy" id="329"/>
    <lineage>
        <taxon>Bacteria</taxon>
        <taxon>Pseudomonadati</taxon>
        <taxon>Pseudomonadota</taxon>
        <taxon>Betaproteobacteria</taxon>
        <taxon>Burkholderiales</taxon>
        <taxon>Burkholderiaceae</taxon>
        <taxon>Ralstonia</taxon>
    </lineage>
</organism>
<reference evidence="2 3" key="1">
    <citation type="submission" date="2019-11" db="EMBL/GenBank/DDBJ databases">
        <title>Phenotypic characterization of an OXA-22 and OXA-60 co-producing Ralstonia pickettii clinical strain.</title>
        <authorList>
            <person name="He F."/>
        </authorList>
    </citation>
    <scope>NUCLEOTIDE SEQUENCE [LARGE SCALE GENOMIC DNA]</scope>
    <source>
        <strain evidence="2 3">PSLESD1</strain>
    </source>
</reference>
<sequence length="148" mass="15756">MEIETAKQATTDQPASTNDAVKTRRAKAVSGADPQATSADPAKAGPTSVAESGPKKGRRANGEANPPEASPRQKSKKAKVVRDSFSMPEEDYRKLAELKERCLADGRRVKKSELLRAGIILLASLPAKRLLAAVARVESIKTGRPPKG</sequence>
<proteinExistence type="predicted"/>
<evidence type="ECO:0000313" key="3">
    <source>
        <dbReference type="Proteomes" id="UP000441032"/>
    </source>
</evidence>
<evidence type="ECO:0000313" key="2">
    <source>
        <dbReference type="EMBL" id="MRS97933.1"/>
    </source>
</evidence>
<dbReference type="AlphaFoldDB" id="A0A7X2HJY9"/>
<accession>A0A7X2HJY9</accession>
<dbReference type="EMBL" id="WJYN01000001">
    <property type="protein sequence ID" value="MRS97933.1"/>
    <property type="molecule type" value="Genomic_DNA"/>
</dbReference>
<protein>
    <submittedName>
        <fullName evidence="2">Uncharacterized protein</fullName>
    </submittedName>
</protein>
<feature type="compositionally biased region" description="Polar residues" evidence="1">
    <location>
        <begin position="7"/>
        <end position="20"/>
    </location>
</feature>
<dbReference type="Proteomes" id="UP000441032">
    <property type="component" value="Unassembled WGS sequence"/>
</dbReference>
<evidence type="ECO:0000256" key="1">
    <source>
        <dbReference type="SAM" id="MobiDB-lite"/>
    </source>
</evidence>
<name>A0A7X2HJY9_RALPI</name>
<gene>
    <name evidence="2" type="ORF">GJQ57_04600</name>
</gene>